<feature type="domain" description="Ig-like" evidence="10">
    <location>
        <begin position="130"/>
        <end position="221"/>
    </location>
</feature>
<dbReference type="InterPro" id="IPR003599">
    <property type="entry name" value="Ig_sub"/>
</dbReference>
<evidence type="ECO:0000313" key="11">
    <source>
        <dbReference type="EMBL" id="GBL76499.1"/>
    </source>
</evidence>
<evidence type="ECO:0000256" key="7">
    <source>
        <dbReference type="ARBA" id="ARBA00023180"/>
    </source>
</evidence>
<evidence type="ECO:0000256" key="3">
    <source>
        <dbReference type="ARBA" id="ARBA00022729"/>
    </source>
</evidence>
<evidence type="ECO:0000256" key="1">
    <source>
        <dbReference type="ARBA" id="ARBA00004236"/>
    </source>
</evidence>
<feature type="domain" description="Ig-like" evidence="10">
    <location>
        <begin position="474"/>
        <end position="564"/>
    </location>
</feature>
<keyword evidence="3" id="KW-0732">Signal</keyword>
<gene>
    <name evidence="11" type="primary">TTN_0</name>
    <name evidence="11" type="ORF">AVEN_53247_1</name>
</gene>
<dbReference type="GO" id="GO:0007156">
    <property type="term" value="P:homophilic cell adhesion via plasma membrane adhesion molecules"/>
    <property type="evidence" value="ECO:0007669"/>
    <property type="project" value="TreeGrafter"/>
</dbReference>
<comment type="subcellular location">
    <subcellularLocation>
        <location evidence="1">Cell membrane</location>
    </subcellularLocation>
</comment>
<evidence type="ECO:0000256" key="5">
    <source>
        <dbReference type="ARBA" id="ARBA00023136"/>
    </source>
</evidence>
<dbReference type="Pfam" id="PF07679">
    <property type="entry name" value="I-set"/>
    <property type="match status" value="3"/>
</dbReference>
<protein>
    <submittedName>
        <fullName evidence="11">Titin</fullName>
    </submittedName>
</protein>
<feature type="domain" description="Ig-like" evidence="10">
    <location>
        <begin position="761"/>
        <end position="851"/>
    </location>
</feature>
<dbReference type="InterPro" id="IPR003598">
    <property type="entry name" value="Ig_sub2"/>
</dbReference>
<evidence type="ECO:0000256" key="2">
    <source>
        <dbReference type="ARBA" id="ARBA00022475"/>
    </source>
</evidence>
<evidence type="ECO:0000313" key="12">
    <source>
        <dbReference type="Proteomes" id="UP000499080"/>
    </source>
</evidence>
<feature type="domain" description="Ig-like" evidence="10">
    <location>
        <begin position="569"/>
        <end position="659"/>
    </location>
</feature>
<dbReference type="SUPFAM" id="SSF48726">
    <property type="entry name" value="Immunoglobulin"/>
    <property type="match status" value="9"/>
</dbReference>
<keyword evidence="7" id="KW-0325">Glycoprotein</keyword>
<dbReference type="SMART" id="SM00409">
    <property type="entry name" value="IG"/>
    <property type="match status" value="9"/>
</dbReference>
<feature type="domain" description="Ig-like" evidence="10">
    <location>
        <begin position="664"/>
        <end position="756"/>
    </location>
</feature>
<keyword evidence="4" id="KW-0677">Repeat</keyword>
<feature type="domain" description="Ig-like" evidence="10">
    <location>
        <begin position="379"/>
        <end position="469"/>
    </location>
</feature>
<dbReference type="Gene3D" id="2.60.40.10">
    <property type="entry name" value="Immunoglobulins"/>
    <property type="match status" value="10"/>
</dbReference>
<feature type="domain" description="Ig-like" evidence="10">
    <location>
        <begin position="896"/>
        <end position="988"/>
    </location>
</feature>
<dbReference type="PANTHER" id="PTHR45080">
    <property type="entry name" value="CONTACTIN 5"/>
    <property type="match status" value="1"/>
</dbReference>
<dbReference type="FunFam" id="2.60.40.10:FF:000328">
    <property type="entry name" value="CLUMA_CG000981, isoform A"/>
    <property type="match status" value="1"/>
</dbReference>
<keyword evidence="2" id="KW-1003">Cell membrane</keyword>
<dbReference type="Pfam" id="PF13927">
    <property type="entry name" value="Ig_3"/>
    <property type="match status" value="6"/>
</dbReference>
<comment type="caution">
    <text evidence="11">The sequence shown here is derived from an EMBL/GenBank/DDBJ whole genome shotgun (WGS) entry which is preliminary data.</text>
</comment>
<dbReference type="PANTHER" id="PTHR45080:SF8">
    <property type="entry name" value="IG-LIKE DOMAIN-CONTAINING PROTEIN"/>
    <property type="match status" value="1"/>
</dbReference>
<feature type="region of interest" description="Disordered" evidence="9">
    <location>
        <begin position="153"/>
        <end position="188"/>
    </location>
</feature>
<feature type="domain" description="Ig-like" evidence="10">
    <location>
        <begin position="226"/>
        <end position="316"/>
    </location>
</feature>
<dbReference type="OrthoDB" id="6428280at2759"/>
<feature type="domain" description="Ig-like" evidence="10">
    <location>
        <begin position="856"/>
        <end position="891"/>
    </location>
</feature>
<accession>A0A4Y2AAY4</accession>
<evidence type="ECO:0000256" key="4">
    <source>
        <dbReference type="ARBA" id="ARBA00022737"/>
    </source>
</evidence>
<dbReference type="GO" id="GO:0005886">
    <property type="term" value="C:plasma membrane"/>
    <property type="evidence" value="ECO:0007669"/>
    <property type="project" value="UniProtKB-SubCell"/>
</dbReference>
<dbReference type="InterPro" id="IPR007110">
    <property type="entry name" value="Ig-like_dom"/>
</dbReference>
<name>A0A4Y2AAY4_ARAVE</name>
<dbReference type="FunFam" id="2.60.40.10:FF:000333">
    <property type="entry name" value="Down syndrome cell adhesion molecule"/>
    <property type="match status" value="6"/>
</dbReference>
<dbReference type="CDD" id="cd00096">
    <property type="entry name" value="Ig"/>
    <property type="match status" value="1"/>
</dbReference>
<dbReference type="FunFam" id="2.60.40.10:FF:000032">
    <property type="entry name" value="palladin isoform X1"/>
    <property type="match status" value="1"/>
</dbReference>
<evidence type="ECO:0000256" key="8">
    <source>
        <dbReference type="ARBA" id="ARBA00023319"/>
    </source>
</evidence>
<dbReference type="InterPro" id="IPR013783">
    <property type="entry name" value="Ig-like_fold"/>
</dbReference>
<dbReference type="AlphaFoldDB" id="A0A4Y2AAY4"/>
<dbReference type="InterPro" id="IPR036179">
    <property type="entry name" value="Ig-like_dom_sf"/>
</dbReference>
<feature type="domain" description="Ig-like" evidence="10">
    <location>
        <begin position="35"/>
        <end position="125"/>
    </location>
</feature>
<dbReference type="EMBL" id="BGPR01000010">
    <property type="protein sequence ID" value="GBL76499.1"/>
    <property type="molecule type" value="Genomic_DNA"/>
</dbReference>
<evidence type="ECO:0000259" key="10">
    <source>
        <dbReference type="PROSITE" id="PS50835"/>
    </source>
</evidence>
<keyword evidence="12" id="KW-1185">Reference proteome</keyword>
<keyword evidence="6" id="KW-1015">Disulfide bond</keyword>
<dbReference type="PROSITE" id="PS50835">
    <property type="entry name" value="IG_LIKE"/>
    <property type="match status" value="10"/>
</dbReference>
<dbReference type="InterPro" id="IPR050958">
    <property type="entry name" value="Cell_Adh-Cytoskel_Orgn"/>
</dbReference>
<dbReference type="Proteomes" id="UP000499080">
    <property type="component" value="Unassembled WGS sequence"/>
</dbReference>
<sequence>MANFLSEHRKYLAACEIFLIAVLQNHLDKVLSDVPKIRKFSFPDNILENDVVSVACFAMAKVKPITFQWLKNDKELSEFQENMRFDTGSEISALIIDPVKLTDSGNYTCATSNADGSDRFTAMLSVKASPKWINEPNNITTIMGASIEARCTASGSPEPQMSWKKKQDAKNVPMTTHRQWSPGQNSSSLKISPVTYDHAGVYECSADNGISPSIITSFTLSVRDPPKVKQFRFDDNIKEGDVASVMCLVTSGSKPVKFQWNKNGSPVSVSNSDVRIDDGAIHSVLVFDSVKLSDDANYTCVAMNSEGQDSFTAELNVKADGNEFIDVKPPPGSEKDFNSGVFSLPSVSESDSGFYECIANNGIEPSVKSNFSIVIHDIPNIQAFSFPESVIEGNMVSVLCVAATKVKPITFQWLKNNKEISALEENIRITSANDVSVLIVDPVTLEHSGNYTCSATNSEGSDRFTAALNVKASPKWLEQPTDVITTVGAPVHVRCLASGSPEPIIQWIKKDGSKIVNSNIEASKDTKNSSILRIPHVSYEDAGVYECIADNGIPLAITSNFTLTIRDAPEIQKFSFQDDILEGKRVSVTCLVASNSKAVSFNWYKNGKEISSSETNLKITNGNEFSLLILDPVSLEDNANYTCKATNVHGSDKHTAFLNVKAPPKWLETPKDVIATIGDSVIITCDASGSPRPRIYWKKLLDKRNASIQTSLREHASNESANQLKLPSISYEDAGVYECIADNGISNKIRSNFSVIVRERPIIERFQFKDNIKEGDFVSVVCLVKSGTQPINLIWYRNGDDIKILNKGISIENSPVISALILNSVSSDNDGNYTCVAKNNFGSDHHSALLKVRASPKWIEHPENVVAVIGDSINVKCIASGSPPPNIQWRKLPESPVIKKFQFEENVKEGDFVSVVCLVKSGTQPITFMWYKNGEEFKTSNKDGSIENSPITSALVLNSVTSQSDGNYTCTAKNKFGSDSHSTTLKVKGKLHSFLK</sequence>
<dbReference type="InterPro" id="IPR013098">
    <property type="entry name" value="Ig_I-set"/>
</dbReference>
<evidence type="ECO:0000256" key="9">
    <source>
        <dbReference type="SAM" id="MobiDB-lite"/>
    </source>
</evidence>
<proteinExistence type="predicted"/>
<organism evidence="11 12">
    <name type="scientific">Araneus ventricosus</name>
    <name type="common">Orbweaver spider</name>
    <name type="synonym">Epeira ventricosa</name>
    <dbReference type="NCBI Taxonomy" id="182803"/>
    <lineage>
        <taxon>Eukaryota</taxon>
        <taxon>Metazoa</taxon>
        <taxon>Ecdysozoa</taxon>
        <taxon>Arthropoda</taxon>
        <taxon>Chelicerata</taxon>
        <taxon>Arachnida</taxon>
        <taxon>Araneae</taxon>
        <taxon>Araneomorphae</taxon>
        <taxon>Entelegynae</taxon>
        <taxon>Araneoidea</taxon>
        <taxon>Araneidae</taxon>
        <taxon>Araneus</taxon>
    </lineage>
</organism>
<dbReference type="SMART" id="SM00408">
    <property type="entry name" value="IGc2"/>
    <property type="match status" value="9"/>
</dbReference>
<reference evidence="11 12" key="1">
    <citation type="journal article" date="2019" name="Sci. Rep.">
        <title>Orb-weaving spider Araneus ventricosus genome elucidates the spidroin gene catalogue.</title>
        <authorList>
            <person name="Kono N."/>
            <person name="Nakamura H."/>
            <person name="Ohtoshi R."/>
            <person name="Moran D.A.P."/>
            <person name="Shinohara A."/>
            <person name="Yoshida Y."/>
            <person name="Fujiwara M."/>
            <person name="Mori M."/>
            <person name="Tomita M."/>
            <person name="Arakawa K."/>
        </authorList>
    </citation>
    <scope>NUCLEOTIDE SEQUENCE [LARGE SCALE GENOMIC DNA]</scope>
</reference>
<evidence type="ECO:0000256" key="6">
    <source>
        <dbReference type="ARBA" id="ARBA00023157"/>
    </source>
</evidence>
<feature type="compositionally biased region" description="Polar residues" evidence="9">
    <location>
        <begin position="173"/>
        <end position="188"/>
    </location>
</feature>
<keyword evidence="8" id="KW-0393">Immunoglobulin domain</keyword>
<keyword evidence="5" id="KW-0472">Membrane</keyword>